<keyword evidence="2" id="KW-1185">Reference proteome</keyword>
<accession>A0A3B7RAV7</accession>
<dbReference type="Proteomes" id="UP000262802">
    <property type="component" value="Chromosome"/>
</dbReference>
<evidence type="ECO:0000313" key="2">
    <source>
        <dbReference type="Proteomes" id="UP000262802"/>
    </source>
</evidence>
<protein>
    <submittedName>
        <fullName evidence="1">Uncharacterized protein</fullName>
    </submittedName>
</protein>
<dbReference type="AlphaFoldDB" id="A0A3B7RAV7"/>
<name>A0A3B7RAV7_9BACT</name>
<dbReference type="RefSeq" id="WP_119445427.1">
    <property type="nucleotide sequence ID" value="NZ_CP032317.1"/>
</dbReference>
<sequence>MPLHRQLAEKLSKTYEPSSTIDDRFRGLDITFVTNDLGEPVTLFIGQRRPDGAIVGERYVRTIKRVPGSQQVQASHWDLKGKVTRA</sequence>
<evidence type="ECO:0000313" key="1">
    <source>
        <dbReference type="EMBL" id="AYA37869.1"/>
    </source>
</evidence>
<proteinExistence type="predicted"/>
<gene>
    <name evidence="1" type="ORF">D3Y59_12945</name>
</gene>
<reference evidence="1 2" key="1">
    <citation type="submission" date="2018-09" db="EMBL/GenBank/DDBJ databases">
        <title>Hymenobacter medium sp. nov., isolated from R2A medium.</title>
        <authorList>
            <person name="Yingchao G."/>
        </authorList>
    </citation>
    <scope>NUCLEOTIDE SEQUENCE [LARGE SCALE GENOMIC DNA]</scope>
    <source>
        <strain evidence="2">sh-6</strain>
    </source>
</reference>
<dbReference type="OrthoDB" id="770510at2"/>
<dbReference type="EMBL" id="CP032317">
    <property type="protein sequence ID" value="AYA37869.1"/>
    <property type="molecule type" value="Genomic_DNA"/>
</dbReference>
<dbReference type="KEGG" id="hyh:D3Y59_12945"/>
<organism evidence="1 2">
    <name type="scientific">Hymenobacter oligotrophus</name>
    <dbReference type="NCBI Taxonomy" id="2319843"/>
    <lineage>
        <taxon>Bacteria</taxon>
        <taxon>Pseudomonadati</taxon>
        <taxon>Bacteroidota</taxon>
        <taxon>Cytophagia</taxon>
        <taxon>Cytophagales</taxon>
        <taxon>Hymenobacteraceae</taxon>
        <taxon>Hymenobacter</taxon>
    </lineage>
</organism>